<protein>
    <submittedName>
        <fullName evidence="1">Uncharacterized protein</fullName>
    </submittedName>
</protein>
<dbReference type="EMBL" id="JBBNAF010000004">
    <property type="protein sequence ID" value="KAK9151308.1"/>
    <property type="molecule type" value="Genomic_DNA"/>
</dbReference>
<dbReference type="AlphaFoldDB" id="A0AAP0KGG7"/>
<gene>
    <name evidence="1" type="ORF">Syun_009617</name>
</gene>
<organism evidence="1 2">
    <name type="scientific">Stephania yunnanensis</name>
    <dbReference type="NCBI Taxonomy" id="152371"/>
    <lineage>
        <taxon>Eukaryota</taxon>
        <taxon>Viridiplantae</taxon>
        <taxon>Streptophyta</taxon>
        <taxon>Embryophyta</taxon>
        <taxon>Tracheophyta</taxon>
        <taxon>Spermatophyta</taxon>
        <taxon>Magnoliopsida</taxon>
        <taxon>Ranunculales</taxon>
        <taxon>Menispermaceae</taxon>
        <taxon>Menispermoideae</taxon>
        <taxon>Cissampelideae</taxon>
        <taxon>Stephania</taxon>
    </lineage>
</organism>
<evidence type="ECO:0000313" key="1">
    <source>
        <dbReference type="EMBL" id="KAK9151308.1"/>
    </source>
</evidence>
<evidence type="ECO:0000313" key="2">
    <source>
        <dbReference type="Proteomes" id="UP001420932"/>
    </source>
</evidence>
<sequence length="53" mass="5986">MGNAVGPLVEEYGGSCRLWRWLRSISGCKTQFCEVQNWVLRLLLDLDSVLSSV</sequence>
<keyword evidence="2" id="KW-1185">Reference proteome</keyword>
<dbReference type="Proteomes" id="UP001420932">
    <property type="component" value="Unassembled WGS sequence"/>
</dbReference>
<accession>A0AAP0KGG7</accession>
<proteinExistence type="predicted"/>
<reference evidence="1 2" key="1">
    <citation type="submission" date="2024-01" db="EMBL/GenBank/DDBJ databases">
        <title>Genome assemblies of Stephania.</title>
        <authorList>
            <person name="Yang L."/>
        </authorList>
    </citation>
    <scope>NUCLEOTIDE SEQUENCE [LARGE SCALE GENOMIC DNA]</scope>
    <source>
        <strain evidence="1">YNDBR</strain>
        <tissue evidence="1">Leaf</tissue>
    </source>
</reference>
<comment type="caution">
    <text evidence="1">The sequence shown here is derived from an EMBL/GenBank/DDBJ whole genome shotgun (WGS) entry which is preliminary data.</text>
</comment>
<name>A0AAP0KGG7_9MAGN</name>